<sequence length="251" mass="29516">MEEKKEFGQGILYIITNYIYWLLLTNIYFVVTNSLFIFFFMTLKPSFSNILLYFLALLPTGPAIAAMCYSMEKLVRTKEISPTRDFFYGYKKNVKDTFSVWLPILVVYFILIVDLQYLRKSTSDTSQIISIVIFLLTLIWTMLCLNILTINARYKFRIRDVWKLSVYYSFTKFKQTFGNFLILFIVAFVTTVTTDFLIVFTSSIIAYLMMLNMKEMLTDLELKFLKPSTENSIEKNMNKSVSALNSLRQIR</sequence>
<evidence type="ECO:0000256" key="1">
    <source>
        <dbReference type="SAM" id="Phobius"/>
    </source>
</evidence>
<keyword evidence="1" id="KW-1133">Transmembrane helix</keyword>
<evidence type="ECO:0000313" key="2">
    <source>
        <dbReference type="EMBL" id="MBO1512677.1"/>
    </source>
</evidence>
<gene>
    <name evidence="2" type="ORF">I7822_13460</name>
</gene>
<proteinExistence type="predicted"/>
<keyword evidence="3" id="KW-1185">Reference proteome</keyword>
<accession>A0ABS3N316</accession>
<comment type="caution">
    <text evidence="2">The sequence shown here is derived from an EMBL/GenBank/DDBJ whole genome shotgun (WGS) entry which is preliminary data.</text>
</comment>
<dbReference type="Proteomes" id="UP000663981">
    <property type="component" value="Unassembled WGS sequence"/>
</dbReference>
<feature type="transmembrane region" description="Helical" evidence="1">
    <location>
        <begin position="129"/>
        <end position="149"/>
    </location>
</feature>
<dbReference type="EMBL" id="JAGDEL010000009">
    <property type="protein sequence ID" value="MBO1512677.1"/>
    <property type="molecule type" value="Genomic_DNA"/>
</dbReference>
<reference evidence="2 3" key="1">
    <citation type="submission" date="2021-03" db="EMBL/GenBank/DDBJ databases">
        <title>Whole genome sequence of Metabacillus bambusae BG109.</title>
        <authorList>
            <person name="Jeong J.W."/>
        </authorList>
    </citation>
    <scope>NUCLEOTIDE SEQUENCE [LARGE SCALE GENOMIC DNA]</scope>
    <source>
        <strain evidence="2 3">BG109</strain>
    </source>
</reference>
<feature type="transmembrane region" description="Helical" evidence="1">
    <location>
        <begin position="98"/>
        <end position="117"/>
    </location>
</feature>
<feature type="transmembrane region" description="Helical" evidence="1">
    <location>
        <begin position="12"/>
        <end position="38"/>
    </location>
</feature>
<protein>
    <submittedName>
        <fullName evidence="2">DUF624 domain-containing protein</fullName>
    </submittedName>
</protein>
<organism evidence="2 3">
    <name type="scientific">Metabacillus bambusae</name>
    <dbReference type="NCBI Taxonomy" id="2795218"/>
    <lineage>
        <taxon>Bacteria</taxon>
        <taxon>Bacillati</taxon>
        <taxon>Bacillota</taxon>
        <taxon>Bacilli</taxon>
        <taxon>Bacillales</taxon>
        <taxon>Bacillaceae</taxon>
        <taxon>Metabacillus</taxon>
    </lineage>
</organism>
<keyword evidence="1" id="KW-0472">Membrane</keyword>
<evidence type="ECO:0000313" key="3">
    <source>
        <dbReference type="Proteomes" id="UP000663981"/>
    </source>
</evidence>
<dbReference type="RefSeq" id="WP_207978966.1">
    <property type="nucleotide sequence ID" value="NZ_JAGDEL010000009.1"/>
</dbReference>
<feature type="transmembrane region" description="Helical" evidence="1">
    <location>
        <begin position="50"/>
        <end position="69"/>
    </location>
</feature>
<keyword evidence="1" id="KW-0812">Transmembrane</keyword>
<feature type="transmembrane region" description="Helical" evidence="1">
    <location>
        <begin position="180"/>
        <end position="210"/>
    </location>
</feature>
<name>A0ABS3N316_9BACI</name>
<dbReference type="Pfam" id="PF04854">
    <property type="entry name" value="DUF624"/>
    <property type="match status" value="1"/>
</dbReference>
<dbReference type="InterPro" id="IPR006938">
    <property type="entry name" value="DUF624"/>
</dbReference>